<keyword evidence="1" id="KW-1133">Transmembrane helix</keyword>
<keyword evidence="3" id="KW-1185">Reference proteome</keyword>
<feature type="transmembrane region" description="Helical" evidence="1">
    <location>
        <begin position="12"/>
        <end position="29"/>
    </location>
</feature>
<feature type="transmembrane region" description="Helical" evidence="1">
    <location>
        <begin position="127"/>
        <end position="149"/>
    </location>
</feature>
<accession>A0ABS3HPN7</accession>
<keyword evidence="1" id="KW-0472">Membrane</keyword>
<organism evidence="2 3">
    <name type="scientific">Candidatus Vagococcus giribetii</name>
    <dbReference type="NCBI Taxonomy" id="2230876"/>
    <lineage>
        <taxon>Bacteria</taxon>
        <taxon>Bacillati</taxon>
        <taxon>Bacillota</taxon>
        <taxon>Bacilli</taxon>
        <taxon>Lactobacillales</taxon>
        <taxon>Enterococcaceae</taxon>
        <taxon>Vagococcus</taxon>
    </lineage>
</organism>
<feature type="transmembrane region" description="Helical" evidence="1">
    <location>
        <begin position="49"/>
        <end position="66"/>
    </location>
</feature>
<dbReference type="RefSeq" id="WP_206964438.1">
    <property type="nucleotide sequence ID" value="NZ_JAFLVX010000004.1"/>
</dbReference>
<dbReference type="Proteomes" id="UP000664857">
    <property type="component" value="Unassembled WGS sequence"/>
</dbReference>
<evidence type="ECO:0000313" key="2">
    <source>
        <dbReference type="EMBL" id="MBO0475709.1"/>
    </source>
</evidence>
<keyword evidence="1" id="KW-0812">Transmembrane</keyword>
<evidence type="ECO:0000313" key="3">
    <source>
        <dbReference type="Proteomes" id="UP000664857"/>
    </source>
</evidence>
<evidence type="ECO:0000256" key="1">
    <source>
        <dbReference type="SAM" id="Phobius"/>
    </source>
</evidence>
<comment type="caution">
    <text evidence="2">The sequence shown here is derived from an EMBL/GenBank/DDBJ whole genome shotgun (WGS) entry which is preliminary data.</text>
</comment>
<dbReference type="EMBL" id="JAFLVX010000004">
    <property type="protein sequence ID" value="MBO0475709.1"/>
    <property type="molecule type" value="Genomic_DNA"/>
</dbReference>
<gene>
    <name evidence="2" type="ORF">DOK76_01420</name>
</gene>
<reference evidence="2 3" key="1">
    <citation type="submission" date="2021-03" db="EMBL/GenBank/DDBJ databases">
        <title>Enterococcal diversity collection.</title>
        <authorList>
            <person name="Gilmore M.S."/>
            <person name="Schwartzman J."/>
            <person name="Van Tyne D."/>
            <person name="Martin M."/>
            <person name="Earl A.M."/>
            <person name="Manson A.L."/>
            <person name="Straub T."/>
            <person name="Salamzade R."/>
            <person name="Saavedra J."/>
            <person name="Lebreton F."/>
            <person name="Prichula J."/>
            <person name="Schaufler K."/>
            <person name="Gaca A."/>
            <person name="Sgardioli B."/>
            <person name="Wagenaar J."/>
            <person name="Strong T."/>
        </authorList>
    </citation>
    <scope>NUCLEOTIDE SEQUENCE [LARGE SCALE GENOMIC DNA]</scope>
    <source>
        <strain evidence="2 3">DIV0080</strain>
    </source>
</reference>
<sequence>MTINQFRLKKLMTDFVIINIILNGAFYLINFRKHTGTVTFGTISTDLMIGLTILAVACPAAGFLNIPKALNKSTLDVTNRKKSFFNRMFPKKNSMRSLVLTVFTLAFSFVFFLVLPNALGVNTINHYIGFSIKVITAIIMSGIVGYVVIELTMDDYQDKQITLLKESY</sequence>
<name>A0ABS3HPN7_9ENTE</name>
<protein>
    <submittedName>
        <fullName evidence="2">Uncharacterized protein</fullName>
    </submittedName>
</protein>
<feature type="transmembrane region" description="Helical" evidence="1">
    <location>
        <begin position="97"/>
        <end position="115"/>
    </location>
</feature>
<proteinExistence type="predicted"/>